<keyword evidence="2 13" id="KW-1003">Cell membrane</keyword>
<keyword evidence="10" id="KW-0325">Glycoprotein</keyword>
<evidence type="ECO:0000256" key="11">
    <source>
        <dbReference type="ARBA" id="ARBA00023224"/>
    </source>
</evidence>
<feature type="transmembrane region" description="Helical" evidence="13">
    <location>
        <begin position="172"/>
        <end position="193"/>
    </location>
</feature>
<proteinExistence type="inferred from homology"/>
<evidence type="ECO:0000256" key="3">
    <source>
        <dbReference type="ARBA" id="ARBA00022606"/>
    </source>
</evidence>
<comment type="similarity">
    <text evidence="12">Belongs to the G-protein coupled receptor 1 family.</text>
</comment>
<dbReference type="InterPro" id="IPR000725">
    <property type="entry name" value="Olfact_rcpt"/>
</dbReference>
<dbReference type="PROSITE" id="PS00237">
    <property type="entry name" value="G_PROTEIN_RECEP_F1_1"/>
    <property type="match status" value="1"/>
</dbReference>
<dbReference type="InterPro" id="IPR047132">
    <property type="entry name" value="Olfact_rcpt_6C-like"/>
</dbReference>
<evidence type="ECO:0000313" key="15">
    <source>
        <dbReference type="Proteomes" id="UP000186698"/>
    </source>
</evidence>
<dbReference type="SMART" id="SM01381">
    <property type="entry name" value="7TM_GPCR_Srsx"/>
    <property type="match status" value="1"/>
</dbReference>
<reference evidence="16" key="1">
    <citation type="submission" date="2025-08" db="UniProtKB">
        <authorList>
            <consortium name="RefSeq"/>
        </authorList>
    </citation>
    <scope>IDENTIFICATION</scope>
    <source>
        <strain evidence="16">J_2021</strain>
        <tissue evidence="16">Erythrocytes</tissue>
    </source>
</reference>
<feature type="transmembrane region" description="Helical" evidence="13">
    <location>
        <begin position="271"/>
        <end position="290"/>
    </location>
</feature>
<evidence type="ECO:0000256" key="9">
    <source>
        <dbReference type="ARBA" id="ARBA00023170"/>
    </source>
</evidence>
<dbReference type="GeneID" id="108697005"/>
<gene>
    <name evidence="16" type="primary">LOC108697005</name>
</gene>
<keyword evidence="7 12" id="KW-0297">G-protein coupled receptor</keyword>
<dbReference type="PRINTS" id="PR00237">
    <property type="entry name" value="GPCRRHODOPSN"/>
</dbReference>
<keyword evidence="8 13" id="KW-0472">Membrane</keyword>
<feature type="transmembrane region" description="Helical" evidence="13">
    <location>
        <begin position="24"/>
        <end position="45"/>
    </location>
</feature>
<dbReference type="GO" id="GO:0004984">
    <property type="term" value="F:olfactory receptor activity"/>
    <property type="evidence" value="ECO:0007669"/>
    <property type="project" value="InterPro"/>
</dbReference>
<keyword evidence="6 13" id="KW-1133">Transmembrane helix</keyword>
<organism evidence="15 16">
    <name type="scientific">Xenopus laevis</name>
    <name type="common">African clawed frog</name>
    <dbReference type="NCBI Taxonomy" id="8355"/>
    <lineage>
        <taxon>Eukaryota</taxon>
        <taxon>Metazoa</taxon>
        <taxon>Chordata</taxon>
        <taxon>Craniata</taxon>
        <taxon>Vertebrata</taxon>
        <taxon>Euteleostomi</taxon>
        <taxon>Amphibia</taxon>
        <taxon>Batrachia</taxon>
        <taxon>Anura</taxon>
        <taxon>Pipoidea</taxon>
        <taxon>Pipidae</taxon>
        <taxon>Xenopodinae</taxon>
        <taxon>Xenopus</taxon>
        <taxon>Xenopus</taxon>
    </lineage>
</organism>
<dbReference type="AlphaFoldDB" id="A0A1L8HZG9"/>
<dbReference type="CDD" id="cd13954">
    <property type="entry name" value="7tmA_OR"/>
    <property type="match status" value="1"/>
</dbReference>
<evidence type="ECO:0000256" key="8">
    <source>
        <dbReference type="ARBA" id="ARBA00023136"/>
    </source>
</evidence>
<evidence type="ECO:0000256" key="10">
    <source>
        <dbReference type="ARBA" id="ARBA00023180"/>
    </source>
</evidence>
<evidence type="ECO:0000256" key="4">
    <source>
        <dbReference type="ARBA" id="ARBA00022692"/>
    </source>
</evidence>
<dbReference type="PROSITE" id="PS50262">
    <property type="entry name" value="G_PROTEIN_RECEP_F1_2"/>
    <property type="match status" value="1"/>
</dbReference>
<sequence>MPSTNLTEFILLGLPYRRRIQTCVFAVFLCVYILSLFGNLIIIAITCTYRQLQTPMYFFLTSLAFLDILFISSTVPKLLSILVGGNQVISLSGCLIQLYVYISLGGTEFFLLAAMSIDRYLAICHPLRYSAIMSSDNCRKLIVGSWAFGFLDHILSVFLISQLKFCRISSIINHFFCDASALLHLSCSDTWVVRNVLFGSAIPTILGSFIVTVSSYFFILLSIYGISSAQGRRKMFSTCSSHFVVVSIVYGSCIFLYIRTDESRSSSTEKAVSVFNSIFLPCLNPFIYTLRNEMIKNILKGFWRTNVRLCVKD</sequence>
<dbReference type="PaxDb" id="8355-A0A1L8HZG9"/>
<dbReference type="PANTHER" id="PTHR26454">
    <property type="entry name" value="OLFACTORY RECEPTOR"/>
    <property type="match status" value="1"/>
</dbReference>
<evidence type="ECO:0000256" key="13">
    <source>
        <dbReference type="RuleBase" id="RU363047"/>
    </source>
</evidence>
<dbReference type="GO" id="GO:0004930">
    <property type="term" value="F:G protein-coupled receptor activity"/>
    <property type="evidence" value="ECO:0007669"/>
    <property type="project" value="UniProtKB-KW"/>
</dbReference>
<dbReference type="PRINTS" id="PR00245">
    <property type="entry name" value="OLFACTORYR"/>
</dbReference>
<keyword evidence="3 13" id="KW-0716">Sensory transduction</keyword>
<feature type="transmembrane region" description="Helical" evidence="13">
    <location>
        <begin position="239"/>
        <end position="259"/>
    </location>
</feature>
<evidence type="ECO:0000256" key="12">
    <source>
        <dbReference type="RuleBase" id="RU000688"/>
    </source>
</evidence>
<evidence type="ECO:0000313" key="16">
    <source>
        <dbReference type="RefSeq" id="XP_018082181.1"/>
    </source>
</evidence>
<evidence type="ECO:0000256" key="5">
    <source>
        <dbReference type="ARBA" id="ARBA00022725"/>
    </source>
</evidence>
<dbReference type="SUPFAM" id="SSF81321">
    <property type="entry name" value="Family A G protein-coupled receptor-like"/>
    <property type="match status" value="1"/>
</dbReference>
<dbReference type="RefSeq" id="XP_018082181.1">
    <property type="nucleotide sequence ID" value="XM_018226692.2"/>
</dbReference>
<feature type="transmembrane region" description="Helical" evidence="13">
    <location>
        <begin position="205"/>
        <end position="227"/>
    </location>
</feature>
<evidence type="ECO:0000256" key="2">
    <source>
        <dbReference type="ARBA" id="ARBA00022475"/>
    </source>
</evidence>
<accession>A0A1L8HZG9</accession>
<name>A0A1L8HZG9_XENLA</name>
<protein>
    <recommendedName>
        <fullName evidence="13">Olfactory receptor</fullName>
    </recommendedName>
</protein>
<dbReference type="GO" id="GO:0005886">
    <property type="term" value="C:plasma membrane"/>
    <property type="evidence" value="ECO:0007669"/>
    <property type="project" value="UniProtKB-SubCell"/>
</dbReference>
<dbReference type="Proteomes" id="UP000186698">
    <property type="component" value="Chromosome 1L"/>
</dbReference>
<keyword evidence="11 12" id="KW-0807">Transducer</keyword>
<keyword evidence="15" id="KW-1185">Reference proteome</keyword>
<evidence type="ECO:0000259" key="14">
    <source>
        <dbReference type="PROSITE" id="PS50262"/>
    </source>
</evidence>
<keyword evidence="4 12" id="KW-0812">Transmembrane</keyword>
<evidence type="ECO:0000256" key="7">
    <source>
        <dbReference type="ARBA" id="ARBA00023040"/>
    </source>
</evidence>
<dbReference type="Gene3D" id="1.20.1070.10">
    <property type="entry name" value="Rhodopsin 7-helix transmembrane proteins"/>
    <property type="match status" value="1"/>
</dbReference>
<dbReference type="OrthoDB" id="9444602at2759"/>
<feature type="transmembrane region" description="Helical" evidence="13">
    <location>
        <begin position="57"/>
        <end position="75"/>
    </location>
</feature>
<keyword evidence="5 13" id="KW-0552">Olfaction</keyword>
<feature type="domain" description="G-protein coupled receptors family 1 profile" evidence="14">
    <location>
        <begin position="38"/>
        <end position="288"/>
    </location>
</feature>
<comment type="subcellular location">
    <subcellularLocation>
        <location evidence="1 13">Cell membrane</location>
        <topology evidence="1 13">Multi-pass membrane protein</topology>
    </subcellularLocation>
</comment>
<keyword evidence="9 12" id="KW-0675">Receptor</keyword>
<dbReference type="InterPro" id="IPR000276">
    <property type="entry name" value="GPCR_Rhodpsn"/>
</dbReference>
<dbReference type="KEGG" id="xla:108697005"/>
<dbReference type="Pfam" id="PF00001">
    <property type="entry name" value="7tm_1"/>
    <property type="match status" value="1"/>
</dbReference>
<feature type="transmembrane region" description="Helical" evidence="13">
    <location>
        <begin position="141"/>
        <end position="160"/>
    </location>
</feature>
<dbReference type="PANTHER" id="PTHR26454:SF171">
    <property type="entry name" value="OLFACTORY RECEPTOR"/>
    <property type="match status" value="1"/>
</dbReference>
<evidence type="ECO:0000256" key="1">
    <source>
        <dbReference type="ARBA" id="ARBA00004651"/>
    </source>
</evidence>
<dbReference type="FunFam" id="1.20.1070.10:FF:000010">
    <property type="entry name" value="Olfactory receptor"/>
    <property type="match status" value="1"/>
</dbReference>
<dbReference type="InterPro" id="IPR017452">
    <property type="entry name" value="GPCR_Rhodpsn_7TM"/>
</dbReference>
<evidence type="ECO:0000256" key="6">
    <source>
        <dbReference type="ARBA" id="ARBA00022989"/>
    </source>
</evidence>
<dbReference type="OMA" id="IMSSDNC"/>